<sequence>MHRVSLIAITLLAAWGGVAHAECLTRPISYAQDEEVSASSPRQAMVEVPSDEVTAYGAAGYVAASCADAREGSGTARIDGCAMADFGNEAVQKRLTALFGVEPAKICASTRKLNGALAQPQSK</sequence>
<organism evidence="2 3">
    <name type="scientific">Sphingobium yanoikuyae</name>
    <name type="common">Sphingomonas yanoikuyae</name>
    <dbReference type="NCBI Taxonomy" id="13690"/>
    <lineage>
        <taxon>Bacteria</taxon>
        <taxon>Pseudomonadati</taxon>
        <taxon>Pseudomonadota</taxon>
        <taxon>Alphaproteobacteria</taxon>
        <taxon>Sphingomonadales</taxon>
        <taxon>Sphingomonadaceae</taxon>
        <taxon>Sphingobium</taxon>
    </lineage>
</organism>
<name>A0A9X7U9F8_SPHYA</name>
<keyword evidence="1" id="KW-0732">Signal</keyword>
<evidence type="ECO:0000256" key="1">
    <source>
        <dbReference type="SAM" id="SignalP"/>
    </source>
</evidence>
<evidence type="ECO:0000313" key="2">
    <source>
        <dbReference type="EMBL" id="QNG45755.1"/>
    </source>
</evidence>
<feature type="signal peptide" evidence="1">
    <location>
        <begin position="1"/>
        <end position="21"/>
    </location>
</feature>
<protein>
    <recommendedName>
        <fullName evidence="4">UrcA family protein</fullName>
    </recommendedName>
</protein>
<dbReference type="EMBL" id="CP060122">
    <property type="protein sequence ID" value="QNG45755.1"/>
    <property type="molecule type" value="Genomic_DNA"/>
</dbReference>
<dbReference type="AlphaFoldDB" id="A0A9X7U9F8"/>
<evidence type="ECO:0000313" key="3">
    <source>
        <dbReference type="Proteomes" id="UP000515377"/>
    </source>
</evidence>
<gene>
    <name evidence="2" type="ORF">H3V42_29045</name>
</gene>
<evidence type="ECO:0008006" key="4">
    <source>
        <dbReference type="Google" id="ProtNLM"/>
    </source>
</evidence>
<feature type="chain" id="PRO_5040806736" description="UrcA family protein" evidence="1">
    <location>
        <begin position="22"/>
        <end position="123"/>
    </location>
</feature>
<proteinExistence type="predicted"/>
<reference evidence="2 3" key="1">
    <citation type="submission" date="2020-07" db="EMBL/GenBank/DDBJ databases">
        <title>Whole genome sequence of Sphingobium yanoikuyae A3.</title>
        <authorList>
            <person name="Han S.-S."/>
        </authorList>
    </citation>
    <scope>NUCLEOTIDE SEQUENCE [LARGE SCALE GENOMIC DNA]</scope>
    <source>
        <strain evidence="2 3">A3</strain>
    </source>
</reference>
<accession>A0A9X7U9F8</accession>
<dbReference type="Proteomes" id="UP000515377">
    <property type="component" value="Chromosome"/>
</dbReference>